<keyword evidence="2" id="KW-1133">Transmembrane helix</keyword>
<feature type="compositionally biased region" description="Low complexity" evidence="1">
    <location>
        <begin position="847"/>
        <end position="856"/>
    </location>
</feature>
<reference evidence="5" key="1">
    <citation type="submission" date="2019-01" db="EMBL/GenBank/DDBJ databases">
        <title>Genomic signatures and co-occurrence patterns of the ultra-small Saccharimodia (Patescibacteria phylum) suggest a symbiotic lifestyle.</title>
        <authorList>
            <person name="Lemos L."/>
            <person name="Medeiros J."/>
            <person name="Andreote F."/>
            <person name="Fernandes G."/>
            <person name="Varani A."/>
            <person name="Oliveira G."/>
            <person name="Pylro V."/>
        </authorList>
    </citation>
    <scope>NUCLEOTIDE SEQUENCE [LARGE SCALE GENOMIC DNA]</scope>
    <source>
        <strain evidence="5">AMD02</strain>
    </source>
</reference>
<dbReference type="CDD" id="cd01127">
    <property type="entry name" value="TrwB_TraG_TraD_VirD4"/>
    <property type="match status" value="1"/>
</dbReference>
<dbReference type="AlphaFoldDB" id="A0A4Q0AH48"/>
<proteinExistence type="predicted"/>
<comment type="caution">
    <text evidence="5">The sequence shown here is derived from an EMBL/GenBank/DDBJ whole genome shotgun (WGS) entry which is preliminary data.</text>
</comment>
<feature type="compositionally biased region" description="Low complexity" evidence="1">
    <location>
        <begin position="871"/>
        <end position="894"/>
    </location>
</feature>
<evidence type="ECO:0000259" key="3">
    <source>
        <dbReference type="Pfam" id="PF01935"/>
    </source>
</evidence>
<dbReference type="Pfam" id="PF01935">
    <property type="entry name" value="DUF87"/>
    <property type="match status" value="1"/>
</dbReference>
<dbReference type="EMBL" id="SCKX01000001">
    <property type="protein sequence ID" value="RWZ78492.1"/>
    <property type="molecule type" value="Genomic_DNA"/>
</dbReference>
<keyword evidence="6" id="KW-1185">Reference proteome</keyword>
<dbReference type="Gene3D" id="3.40.50.300">
    <property type="entry name" value="P-loop containing nucleotide triphosphate hydrolases"/>
    <property type="match status" value="2"/>
</dbReference>
<evidence type="ECO:0000313" key="5">
    <source>
        <dbReference type="EMBL" id="RWZ78492.1"/>
    </source>
</evidence>
<gene>
    <name evidence="5" type="ORF">EOT05_01920</name>
</gene>
<evidence type="ECO:0000256" key="2">
    <source>
        <dbReference type="SAM" id="Phobius"/>
    </source>
</evidence>
<sequence length="970" mass="106973">MIGIIITVLVILLVVAGILGFAFLQYRRILREAKNYERGLKMVPLYIHIPPISDDHEANGRDERDVTEEVLSQAQVMYNIIASTATKGFKSRVYGQRHVSFEVVAHEGLVHYYVVVPVVMVSVITQAVAAAYPSARLEEVSERNIFNPAGKMSGTIGGEFTLKKNFAYPIATFQESKRDAARAMLNALSAAGKEDGIGIQILIRPAYTGWAKRAVSTAESIKKNKGVKTGLAGAVNLNGIMEALWKPPETAEKKPEDKQLSSLEQGLVESIEEKTRYPGYETMIRVVASSNTAGKSQAMLGSVVSAFSLFDSASNNGFKFTVSKNIEEFVTAYIFRFFPQEVNTNILNTVELATLFHLPDQGSIPTSQVTRQATKQVDGPTRILDEGFLLGVNEFRGTKKPIRLGNNDRRRHTYIIGQTGTGKSKLLENLAFQDMMDGKGFAFIDPHGDSAEELLGMVPKERVEDVIYFSPGDMEMPIGLNLFEFETQDQQDFLIQESISMIYKLYDPGHTGIVGPRFESWFRNAALTVMSDPNGSSFLDVQQVFIDQAFADEKLKYVTNRIVLDFWNKEMAQTSESAKGEMLGWFASKFGAFLGNDMLRNIIGQSKSGFDLREIMDNKKILLVNLSKGKVGELNSQLLGMIFVMKFQAAAMGRANILESERVDFSLYVDEFQNFATESFATILSEARKYRLSLVLANQFMTQLTDQIRESILGNIGTVISGRIGITDAEILVKKFTPTFDAEDLTRLPNFQTIASVMINDVPSAAFSMTLVPPLGQSNPQLRDALKKLSAAKYGRPRAEAERDIFARLGAGDAARKEKMDALKKAQADRMAGLQNTSANGVTTNRPAAASPTASGGSFLDEWLAKRQQIAAKPAATTTPAPNPAFGPTTGTAPAPQPLKPVETPKPVMNPFVENKPTPDSKPVVPVKKAPREEPQQQFEEAPQEIIDMNKLHIREPSQNSGDEVHVKLR</sequence>
<feature type="domain" description="DUF8128" evidence="4">
    <location>
        <begin position="70"/>
        <end position="361"/>
    </location>
</feature>
<evidence type="ECO:0000256" key="1">
    <source>
        <dbReference type="SAM" id="MobiDB-lite"/>
    </source>
</evidence>
<protein>
    <submittedName>
        <fullName evidence="5">DUF87 domain-containing protein</fullName>
    </submittedName>
</protein>
<feature type="region of interest" description="Disordered" evidence="1">
    <location>
        <begin position="871"/>
        <end position="943"/>
    </location>
</feature>
<accession>A0A4Q0AH48</accession>
<dbReference type="InterPro" id="IPR058441">
    <property type="entry name" value="DUF8128"/>
</dbReference>
<feature type="transmembrane region" description="Helical" evidence="2">
    <location>
        <begin position="110"/>
        <end position="132"/>
    </location>
</feature>
<feature type="region of interest" description="Disordered" evidence="1">
    <location>
        <begin position="835"/>
        <end position="856"/>
    </location>
</feature>
<feature type="transmembrane region" description="Helical" evidence="2">
    <location>
        <begin position="6"/>
        <end position="24"/>
    </location>
</feature>
<dbReference type="Proteomes" id="UP000289257">
    <property type="component" value="Unassembled WGS sequence"/>
</dbReference>
<dbReference type="InterPro" id="IPR002789">
    <property type="entry name" value="HerA_central"/>
</dbReference>
<dbReference type="InterPro" id="IPR051162">
    <property type="entry name" value="T4SS_component"/>
</dbReference>
<feature type="compositionally biased region" description="Polar residues" evidence="1">
    <location>
        <begin position="835"/>
        <end position="846"/>
    </location>
</feature>
<dbReference type="InterPro" id="IPR027417">
    <property type="entry name" value="P-loop_NTPase"/>
</dbReference>
<keyword evidence="2" id="KW-0472">Membrane</keyword>
<dbReference type="SUPFAM" id="SSF52540">
    <property type="entry name" value="P-loop containing nucleoside triphosphate hydrolases"/>
    <property type="match status" value="1"/>
</dbReference>
<keyword evidence="2" id="KW-0812">Transmembrane</keyword>
<dbReference type="PANTHER" id="PTHR30121:SF6">
    <property type="entry name" value="SLR6007 PROTEIN"/>
    <property type="match status" value="1"/>
</dbReference>
<evidence type="ECO:0000259" key="4">
    <source>
        <dbReference type="Pfam" id="PF26449"/>
    </source>
</evidence>
<dbReference type="PANTHER" id="PTHR30121">
    <property type="entry name" value="UNCHARACTERIZED PROTEIN YJGR-RELATED"/>
    <property type="match status" value="1"/>
</dbReference>
<evidence type="ECO:0000313" key="6">
    <source>
        <dbReference type="Proteomes" id="UP000289257"/>
    </source>
</evidence>
<feature type="domain" description="Helicase HerA central" evidence="3">
    <location>
        <begin position="402"/>
        <end position="496"/>
    </location>
</feature>
<organism evidence="5 6">
    <name type="scientific">Candidatus Microsaccharimonas sossegonensis</name>
    <dbReference type="NCBI Taxonomy" id="2506948"/>
    <lineage>
        <taxon>Bacteria</taxon>
        <taxon>Candidatus Saccharimonadota</taxon>
        <taxon>Candidatus Saccharimonadia</taxon>
        <taxon>Candidatus Saccharimonadales</taxon>
        <taxon>Candidatus Saccharimonadaceae</taxon>
        <taxon>Candidatus Microsaccharimonas</taxon>
    </lineage>
</organism>
<dbReference type="Pfam" id="PF26449">
    <property type="entry name" value="DUF8128"/>
    <property type="match status" value="1"/>
</dbReference>
<name>A0A4Q0AH48_9BACT</name>